<keyword evidence="2" id="KW-0732">Signal</keyword>
<organism evidence="3 4">
    <name type="scientific">Exiguobacterium aestuarii</name>
    <dbReference type="NCBI Taxonomy" id="273527"/>
    <lineage>
        <taxon>Bacteria</taxon>
        <taxon>Bacillati</taxon>
        <taxon>Bacillota</taxon>
        <taxon>Bacilli</taxon>
        <taxon>Bacillales</taxon>
        <taxon>Bacillales Family XII. Incertae Sedis</taxon>
        <taxon>Exiguobacterium</taxon>
    </lineage>
</organism>
<keyword evidence="4" id="KW-1185">Reference proteome</keyword>
<proteinExistence type="predicted"/>
<dbReference type="RefSeq" id="WP_214790656.1">
    <property type="nucleotide sequence ID" value="NZ_JANIEL010000098.1"/>
</dbReference>
<keyword evidence="1" id="KW-0472">Membrane</keyword>
<keyword evidence="1" id="KW-1133">Transmembrane helix</keyword>
<reference evidence="4" key="1">
    <citation type="journal article" date="2019" name="Int. J. Syst. Evol. Microbiol.">
        <title>The Global Catalogue of Microorganisms (GCM) 10K type strain sequencing project: providing services to taxonomists for standard genome sequencing and annotation.</title>
        <authorList>
            <consortium name="The Broad Institute Genomics Platform"/>
            <consortium name="The Broad Institute Genome Sequencing Center for Infectious Disease"/>
            <person name="Wu L."/>
            <person name="Ma J."/>
        </authorList>
    </citation>
    <scope>NUCLEOTIDE SEQUENCE [LARGE SCALE GENOMIC DNA]</scope>
    <source>
        <strain evidence="4">CCUG 55590</strain>
    </source>
</reference>
<sequence length="75" mass="8483">MKYIYQLILVSMLFMIGAPTTVMAETEPVVIHENIIVEEELEIHEGFQSPNEMVYVFVLIVLLSVVGLGIMNTIE</sequence>
<dbReference type="Proteomes" id="UP001596439">
    <property type="component" value="Unassembled WGS sequence"/>
</dbReference>
<evidence type="ECO:0000256" key="1">
    <source>
        <dbReference type="SAM" id="Phobius"/>
    </source>
</evidence>
<feature type="chain" id="PRO_5047226255" evidence="2">
    <location>
        <begin position="25"/>
        <end position="75"/>
    </location>
</feature>
<name>A0ABW2PR33_9BACL</name>
<comment type="caution">
    <text evidence="3">The sequence shown here is derived from an EMBL/GenBank/DDBJ whole genome shotgun (WGS) entry which is preliminary data.</text>
</comment>
<keyword evidence="1" id="KW-0812">Transmembrane</keyword>
<evidence type="ECO:0000256" key="2">
    <source>
        <dbReference type="SAM" id="SignalP"/>
    </source>
</evidence>
<feature type="signal peptide" evidence="2">
    <location>
        <begin position="1"/>
        <end position="24"/>
    </location>
</feature>
<evidence type="ECO:0000313" key="3">
    <source>
        <dbReference type="EMBL" id="MFC7391000.1"/>
    </source>
</evidence>
<accession>A0ABW2PR33</accession>
<evidence type="ECO:0000313" key="4">
    <source>
        <dbReference type="Proteomes" id="UP001596439"/>
    </source>
</evidence>
<gene>
    <name evidence="3" type="ORF">ACFQO8_12730</name>
</gene>
<feature type="transmembrane region" description="Helical" evidence="1">
    <location>
        <begin position="54"/>
        <end position="74"/>
    </location>
</feature>
<protein>
    <submittedName>
        <fullName evidence="3">Uncharacterized protein</fullName>
    </submittedName>
</protein>
<dbReference type="EMBL" id="JBHTCE010000003">
    <property type="protein sequence ID" value="MFC7391000.1"/>
    <property type="molecule type" value="Genomic_DNA"/>
</dbReference>